<dbReference type="GO" id="GO:0005829">
    <property type="term" value="C:cytosol"/>
    <property type="evidence" value="ECO:0007669"/>
    <property type="project" value="TreeGrafter"/>
</dbReference>
<dbReference type="AlphaFoldDB" id="X6M8H1"/>
<dbReference type="Gene3D" id="3.10.490.10">
    <property type="entry name" value="Gamma-glutamyl cyclotransferase-like"/>
    <property type="match status" value="1"/>
</dbReference>
<evidence type="ECO:0000313" key="7">
    <source>
        <dbReference type="Proteomes" id="UP000023152"/>
    </source>
</evidence>
<protein>
    <recommendedName>
        <fullName evidence="3">Gamma-glutamylcyclotransferase family protein</fullName>
    </recommendedName>
</protein>
<dbReference type="SUPFAM" id="SSF110857">
    <property type="entry name" value="Gamma-glutamyl cyclotransferase-like"/>
    <property type="match status" value="1"/>
</dbReference>
<dbReference type="PANTHER" id="PTHR12510:SF4">
    <property type="entry name" value="GAMMA-GLUTAMYLAMINECYCLOTRANSFERASE"/>
    <property type="match status" value="1"/>
</dbReference>
<dbReference type="CDD" id="cd06661">
    <property type="entry name" value="GGCT_like"/>
    <property type="match status" value="1"/>
</dbReference>
<dbReference type="GO" id="GO:0061929">
    <property type="term" value="F:gamma-glutamylaminecyclotransferase activity"/>
    <property type="evidence" value="ECO:0007669"/>
    <property type="project" value="InterPro"/>
</dbReference>
<dbReference type="PANTHER" id="PTHR12510">
    <property type="entry name" value="TROPONIN C-AKIN-1 PROTEIN"/>
    <property type="match status" value="1"/>
</dbReference>
<dbReference type="InterPro" id="IPR013024">
    <property type="entry name" value="GGCT-like"/>
</dbReference>
<keyword evidence="7" id="KW-1185">Reference proteome</keyword>
<feature type="active site" description="Proton acceptor" evidence="2">
    <location>
        <position position="216"/>
    </location>
</feature>
<dbReference type="Pfam" id="PF06094">
    <property type="entry name" value="GGACT"/>
    <property type="match status" value="1"/>
</dbReference>
<keyword evidence="4" id="KW-0472">Membrane</keyword>
<feature type="transmembrane region" description="Helical" evidence="4">
    <location>
        <begin position="78"/>
        <end position="97"/>
    </location>
</feature>
<evidence type="ECO:0000256" key="2">
    <source>
        <dbReference type="PIRSR" id="PIRSR639126-1"/>
    </source>
</evidence>
<dbReference type="EMBL" id="ASPP01023547">
    <property type="protein sequence ID" value="ETO10288.1"/>
    <property type="molecule type" value="Genomic_DNA"/>
</dbReference>
<evidence type="ECO:0000256" key="1">
    <source>
        <dbReference type="ARBA" id="ARBA00008861"/>
    </source>
</evidence>
<dbReference type="Proteomes" id="UP000023152">
    <property type="component" value="Unassembled WGS sequence"/>
</dbReference>
<dbReference type="InterPro" id="IPR009288">
    <property type="entry name" value="AIG2-like_dom"/>
</dbReference>
<dbReference type="InterPro" id="IPR036568">
    <property type="entry name" value="GGCT-like_sf"/>
</dbReference>
<organism evidence="6 7">
    <name type="scientific">Reticulomyxa filosa</name>
    <dbReference type="NCBI Taxonomy" id="46433"/>
    <lineage>
        <taxon>Eukaryota</taxon>
        <taxon>Sar</taxon>
        <taxon>Rhizaria</taxon>
        <taxon>Retaria</taxon>
        <taxon>Foraminifera</taxon>
        <taxon>Monothalamids</taxon>
        <taxon>Reticulomyxidae</taxon>
        <taxon>Reticulomyxa</taxon>
    </lineage>
</organism>
<evidence type="ECO:0000256" key="4">
    <source>
        <dbReference type="SAM" id="Phobius"/>
    </source>
</evidence>
<keyword evidence="4" id="KW-1133">Transmembrane helix</keyword>
<dbReference type="InterPro" id="IPR039126">
    <property type="entry name" value="GGACT"/>
</dbReference>
<evidence type="ECO:0000259" key="5">
    <source>
        <dbReference type="Pfam" id="PF06094"/>
    </source>
</evidence>
<comment type="caution">
    <text evidence="6">The sequence shown here is derived from an EMBL/GenBank/DDBJ whole genome shotgun (WGS) entry which is preliminary data.</text>
</comment>
<dbReference type="OrthoDB" id="113620at2759"/>
<sequence length="293" mass="34441">TNWDMRWNIDGCNVGEKERFPPKKYWEYYDLATKSSYVRDKVRHGSKTTKTKMRTVAKTIATVIIAGIGMKLTMSDKWGIGSSLALWLVLGLSLYWLGWLPWMSTKDNDNDNDNDNIEIELEEKEMSYHYLFVYGTLKSNFHWNQKYLSHSQLISSRVVTCRNYALIIGDCGVPYLLNDNKYSSFLKAEQIQQLPRIQGELWLVDSETLFGLDQYEGIDKNYYIRKWIDVVTHDNNVVSANVYLLDKYDHTLLNDHTTFFDVYSLQYHKLHYSAIKHIQVKQLAYLNEDHSRT</sequence>
<reference evidence="6 7" key="1">
    <citation type="journal article" date="2013" name="Curr. Biol.">
        <title>The Genome of the Foraminiferan Reticulomyxa filosa.</title>
        <authorList>
            <person name="Glockner G."/>
            <person name="Hulsmann N."/>
            <person name="Schleicher M."/>
            <person name="Noegel A.A."/>
            <person name="Eichinger L."/>
            <person name="Gallinger C."/>
            <person name="Pawlowski J."/>
            <person name="Sierra R."/>
            <person name="Euteneuer U."/>
            <person name="Pillet L."/>
            <person name="Moustafa A."/>
            <person name="Platzer M."/>
            <person name="Groth M."/>
            <person name="Szafranski K."/>
            <person name="Schliwa M."/>
        </authorList>
    </citation>
    <scope>NUCLEOTIDE SEQUENCE [LARGE SCALE GENOMIC DNA]</scope>
</reference>
<keyword evidence="4" id="KW-0812">Transmembrane</keyword>
<accession>X6M8H1</accession>
<feature type="domain" description="Gamma-glutamylcyclotransferase AIG2-like" evidence="5">
    <location>
        <begin position="131"/>
        <end position="248"/>
    </location>
</feature>
<feature type="transmembrane region" description="Helical" evidence="4">
    <location>
        <begin position="55"/>
        <end position="72"/>
    </location>
</feature>
<name>X6M8H1_RETFI</name>
<evidence type="ECO:0000256" key="3">
    <source>
        <dbReference type="RuleBase" id="RU367036"/>
    </source>
</evidence>
<feature type="non-terminal residue" evidence="6">
    <location>
        <position position="1"/>
    </location>
</feature>
<evidence type="ECO:0000313" key="6">
    <source>
        <dbReference type="EMBL" id="ETO10288.1"/>
    </source>
</evidence>
<comment type="similarity">
    <text evidence="1 3">Belongs to the gamma-glutamylcyclotransferase family.</text>
</comment>
<proteinExistence type="inferred from homology"/>
<gene>
    <name evidence="6" type="ORF">RFI_27089</name>
</gene>